<dbReference type="PANTHER" id="PTHR10094:SF25">
    <property type="entry name" value="SCP2 STEROL-BINDING DOMAIN-CONTAINING PROTEIN 1"/>
    <property type="match status" value="1"/>
</dbReference>
<name>A0A8H6CMZ4_9LECA</name>
<dbReference type="FunFam" id="3.30.1050.10:FF:000001">
    <property type="entry name" value="Putative Non-specific lipid-transfer protein"/>
    <property type="match status" value="1"/>
</dbReference>
<evidence type="ECO:0000259" key="1">
    <source>
        <dbReference type="Pfam" id="PF02036"/>
    </source>
</evidence>
<keyword evidence="3" id="KW-1185">Reference proteome</keyword>
<dbReference type="GO" id="GO:0005829">
    <property type="term" value="C:cytosol"/>
    <property type="evidence" value="ECO:0007669"/>
    <property type="project" value="TreeGrafter"/>
</dbReference>
<evidence type="ECO:0000313" key="3">
    <source>
        <dbReference type="Proteomes" id="UP000593566"/>
    </source>
</evidence>
<dbReference type="AlphaFoldDB" id="A0A8H6CMZ4"/>
<dbReference type="Proteomes" id="UP000593566">
    <property type="component" value="Unassembled WGS sequence"/>
</dbReference>
<dbReference type="EMBL" id="JACCJB010000006">
    <property type="protein sequence ID" value="KAF6226423.1"/>
    <property type="molecule type" value="Genomic_DNA"/>
</dbReference>
<evidence type="ECO:0000313" key="2">
    <source>
        <dbReference type="EMBL" id="KAF6226423.1"/>
    </source>
</evidence>
<dbReference type="SUPFAM" id="SSF55718">
    <property type="entry name" value="SCP-like"/>
    <property type="match status" value="1"/>
</dbReference>
<organism evidence="2 3">
    <name type="scientific">Letharia lupina</name>
    <dbReference type="NCBI Taxonomy" id="560253"/>
    <lineage>
        <taxon>Eukaryota</taxon>
        <taxon>Fungi</taxon>
        <taxon>Dikarya</taxon>
        <taxon>Ascomycota</taxon>
        <taxon>Pezizomycotina</taxon>
        <taxon>Lecanoromycetes</taxon>
        <taxon>OSLEUM clade</taxon>
        <taxon>Lecanoromycetidae</taxon>
        <taxon>Lecanorales</taxon>
        <taxon>Lecanorineae</taxon>
        <taxon>Parmeliaceae</taxon>
        <taxon>Letharia</taxon>
    </lineage>
</organism>
<comment type="caution">
    <text evidence="2">The sequence shown here is derived from an EMBL/GenBank/DDBJ whole genome shotgun (WGS) entry which is preliminary data.</text>
</comment>
<dbReference type="InterPro" id="IPR036527">
    <property type="entry name" value="SCP2_sterol-bd_dom_sf"/>
</dbReference>
<protein>
    <recommendedName>
        <fullName evidence="1">SCP2 domain-containing protein</fullName>
    </recommendedName>
</protein>
<sequence length="537" mass="60506">MSSSAFIPFWLCDRPRDTFLSYVPKDDLLSLRLACYDFSVRAAPHLFKEIAVTFREKIFTKPVRMAALSRIGQHVQTLKFTIPHSGKTFLPPLVDTSGIEVAFIYEPYIGSAKDPVTRHSIPTYGSWEMNDLLVKQYPPLFHDAAKVPAFIQAFSAMPNLRHLEISCPGQPSEERQRRSVVDYALISLRIAVERSNLSRLRTLSLSPIHPGAVQYLNPSLGFGVTPRSTKCWRQIRQLDIHMDTIESGSPVDHLKFLHSYLQNFAPFLTEFNFRWQGASETKGPSPVSLATESCVQATSCSHECHERCGLPLPCLRFEKLRDTEIMNILSDSPQIKGFIRKHRRTLESLKLNGVEFRLGDWDDALSPLTEISGSEKWKETAEEVMDVPLMLSPAIFEQEQRIRDWKDHISHLPDSFPSSAAFDAINSSLQSDDAERKDAVKKGNAVFAFTLKNKEGQTESWYIDLKEKGEVAKGEAPSGKKADVTLSLSDDDFAKLVSGKTQAQRLFMSGKLKIKGDVMKATKMEPVLKKAQMKAKL</sequence>
<dbReference type="GeneID" id="59337684"/>
<dbReference type="Pfam" id="PF02036">
    <property type="entry name" value="SCP2"/>
    <property type="match status" value="1"/>
</dbReference>
<reference evidence="2 3" key="1">
    <citation type="journal article" date="2020" name="Genomics">
        <title>Complete, high-quality genomes from long-read metagenomic sequencing of two wolf lichen thalli reveals enigmatic genome architecture.</title>
        <authorList>
            <person name="McKenzie S.K."/>
            <person name="Walston R.F."/>
            <person name="Allen J.L."/>
        </authorList>
    </citation>
    <scope>NUCLEOTIDE SEQUENCE [LARGE SCALE GENOMIC DNA]</scope>
    <source>
        <strain evidence="2">WasteWater1</strain>
    </source>
</reference>
<dbReference type="InterPro" id="IPR003033">
    <property type="entry name" value="SCP2_sterol-bd_dom"/>
</dbReference>
<dbReference type="RefSeq" id="XP_037154976.1">
    <property type="nucleotide sequence ID" value="XM_037300150.1"/>
</dbReference>
<proteinExistence type="predicted"/>
<gene>
    <name evidence="2" type="ORF">HO133_009289</name>
</gene>
<feature type="domain" description="SCP2" evidence="1">
    <location>
        <begin position="428"/>
        <end position="529"/>
    </location>
</feature>
<accession>A0A8H6CMZ4</accession>
<dbReference type="PANTHER" id="PTHR10094">
    <property type="entry name" value="STEROL CARRIER PROTEIN 2 SCP-2 FAMILY PROTEIN"/>
    <property type="match status" value="1"/>
</dbReference>
<dbReference type="Gene3D" id="3.30.1050.10">
    <property type="entry name" value="SCP2 sterol-binding domain"/>
    <property type="match status" value="1"/>
</dbReference>